<dbReference type="Pfam" id="PF23399">
    <property type="entry name" value="LTI65_PGEED"/>
    <property type="match status" value="1"/>
</dbReference>
<feature type="compositionally biased region" description="Basic and acidic residues" evidence="1">
    <location>
        <begin position="1"/>
        <end position="10"/>
    </location>
</feature>
<name>A0AAD4JQA9_PERFH</name>
<comment type="caution">
    <text evidence="4">The sequence shown here is derived from an EMBL/GenBank/DDBJ whole genome shotgun (WGS) entry which is preliminary data.</text>
</comment>
<accession>A0AAD4JQA9</accession>
<feature type="domain" description="LTI65/LTI78 PGEED repeat" evidence="2">
    <location>
        <begin position="291"/>
        <end position="321"/>
    </location>
</feature>
<evidence type="ECO:0000259" key="3">
    <source>
        <dbReference type="Pfam" id="PF23403"/>
    </source>
</evidence>
<dbReference type="Proteomes" id="UP001190926">
    <property type="component" value="Unassembled WGS sequence"/>
</dbReference>
<dbReference type="InterPro" id="IPR037491">
    <property type="entry name" value="LTI78/LTI65"/>
</dbReference>
<dbReference type="AlphaFoldDB" id="A0AAD4JQA9"/>
<dbReference type="PANTHER" id="PTHR33836:SF7">
    <property type="entry name" value="LOW-TEMPERATURE-INDUCED PROTEIN"/>
    <property type="match status" value="1"/>
</dbReference>
<feature type="region of interest" description="Disordered" evidence="1">
    <location>
        <begin position="385"/>
        <end position="406"/>
    </location>
</feature>
<proteinExistence type="predicted"/>
<feature type="domain" description="LTI65/LTI78 N-terminal" evidence="3">
    <location>
        <begin position="61"/>
        <end position="141"/>
    </location>
</feature>
<keyword evidence="5" id="KW-1185">Reference proteome</keyword>
<dbReference type="InterPro" id="IPR057059">
    <property type="entry name" value="LTI65/LTI78_PGEED"/>
</dbReference>
<evidence type="ECO:0000313" key="4">
    <source>
        <dbReference type="EMBL" id="KAH6837153.1"/>
    </source>
</evidence>
<dbReference type="PANTHER" id="PTHR33836">
    <property type="entry name" value="LOW-TEMPERATURE-INDUCED 65 KDA PROTEIN-RELATED"/>
    <property type="match status" value="1"/>
</dbReference>
<organism evidence="4 5">
    <name type="scientific">Perilla frutescens var. hirtella</name>
    <name type="common">Perilla citriodora</name>
    <name type="synonym">Perilla setoyensis</name>
    <dbReference type="NCBI Taxonomy" id="608512"/>
    <lineage>
        <taxon>Eukaryota</taxon>
        <taxon>Viridiplantae</taxon>
        <taxon>Streptophyta</taxon>
        <taxon>Embryophyta</taxon>
        <taxon>Tracheophyta</taxon>
        <taxon>Spermatophyta</taxon>
        <taxon>Magnoliopsida</taxon>
        <taxon>eudicotyledons</taxon>
        <taxon>Gunneridae</taxon>
        <taxon>Pentapetalae</taxon>
        <taxon>asterids</taxon>
        <taxon>lamiids</taxon>
        <taxon>Lamiales</taxon>
        <taxon>Lamiaceae</taxon>
        <taxon>Nepetoideae</taxon>
        <taxon>Elsholtzieae</taxon>
        <taxon>Perilla</taxon>
    </lineage>
</organism>
<feature type="compositionally biased region" description="Low complexity" evidence="1">
    <location>
        <begin position="11"/>
        <end position="22"/>
    </location>
</feature>
<gene>
    <name evidence="4" type="ORF">C2S53_018251</name>
</gene>
<reference evidence="4 5" key="1">
    <citation type="journal article" date="2021" name="Nat. Commun.">
        <title>Incipient diploidization of the medicinal plant Perilla within 10,000 years.</title>
        <authorList>
            <person name="Zhang Y."/>
            <person name="Shen Q."/>
            <person name="Leng L."/>
            <person name="Zhang D."/>
            <person name="Chen S."/>
            <person name="Shi Y."/>
            <person name="Ning Z."/>
            <person name="Chen S."/>
        </authorList>
    </citation>
    <scope>NUCLEOTIDE SEQUENCE [LARGE SCALE GENOMIC DNA]</scope>
    <source>
        <strain evidence="5">cv. PC099</strain>
    </source>
</reference>
<dbReference type="GO" id="GO:0009737">
    <property type="term" value="P:response to abscisic acid"/>
    <property type="evidence" value="ECO:0007669"/>
    <property type="project" value="InterPro"/>
</dbReference>
<dbReference type="Pfam" id="PF23403">
    <property type="entry name" value="LTI65_LTI78_N"/>
    <property type="match status" value="1"/>
</dbReference>
<dbReference type="EMBL" id="SDAM02000019">
    <property type="protein sequence ID" value="KAH6837153.1"/>
    <property type="molecule type" value="Genomic_DNA"/>
</dbReference>
<dbReference type="InterPro" id="IPR056605">
    <property type="entry name" value="LTI65_LTI78_N"/>
</dbReference>
<feature type="region of interest" description="Disordered" evidence="1">
    <location>
        <begin position="1"/>
        <end position="35"/>
    </location>
</feature>
<protein>
    <submittedName>
        <fullName evidence="4">Uncharacterized protein</fullName>
    </submittedName>
</protein>
<sequence length="475" mass="51763">MAQLERRKILSESSSSPKSQNSPDQPLKVEETYWSSNMSPTGRGVCHAHEHEECPSPCPSHNKKSVLAKVKEGAKKLKYSLSSRRKHIDLHDDHVHVHDHDHDHTHDHITPSWGAILEDDYDDEKDYDPEYLGAPMYESEAAPDCLKETARQHPRAVPVVSEKHRAPNMTKHDTSMITNMTESVSEKLAPACATVSDATHQINTNMISNMTGTVSEKLAPACAAVSDATHQIASKIAGLTVTTPRTQQRAHETSRYSREIAAVPRQEAEVQKMNEDAGNAKQCASSSQTWDKGVSVKEYFLNKLEPGEDERALSQAITEAISPRKSTGEAGVVDKVKEAVTSFFRQEEISNSTPKLAGSTSLHHPAIATTDVPAVVQLNRVASVHAEKPASPHPSSAAPATLNSPTPAQLNRVASVHVRSNSPTPAQLNRAASVHVRSSKMLNMDSSNSSPLIPLSTSALEVYEEETNGKILQPN</sequence>
<evidence type="ECO:0000259" key="2">
    <source>
        <dbReference type="Pfam" id="PF23399"/>
    </source>
</evidence>
<evidence type="ECO:0000313" key="5">
    <source>
        <dbReference type="Proteomes" id="UP001190926"/>
    </source>
</evidence>
<evidence type="ECO:0000256" key="1">
    <source>
        <dbReference type="SAM" id="MobiDB-lite"/>
    </source>
</evidence>